<organism evidence="1 2">
    <name type="scientific">Paenibacillus terrae</name>
    <dbReference type="NCBI Taxonomy" id="159743"/>
    <lineage>
        <taxon>Bacteria</taxon>
        <taxon>Bacillati</taxon>
        <taxon>Bacillota</taxon>
        <taxon>Bacilli</taxon>
        <taxon>Bacillales</taxon>
        <taxon>Paenibacillaceae</taxon>
        <taxon>Paenibacillus</taxon>
    </lineage>
</organism>
<dbReference type="RefSeq" id="WP_137060611.1">
    <property type="nucleotide sequence ID" value="NZ_PNXQ01000005.1"/>
</dbReference>
<sequence>MIHGVDAPFRYRFQKLHCSYHIYSYVLWQEKDFANPNPSKRLKNPLAAHSKTDFKYSILFFDHTCFNIEYQG</sequence>
<dbReference type="Proteomes" id="UP000308114">
    <property type="component" value="Unassembled WGS sequence"/>
</dbReference>
<protein>
    <submittedName>
        <fullName evidence="1">Uncharacterized protein</fullName>
    </submittedName>
</protein>
<gene>
    <name evidence="1" type="ORF">C1I60_04155</name>
</gene>
<proteinExistence type="predicted"/>
<name>A0A4U2Q0H8_9BACL</name>
<dbReference type="EMBL" id="PNXQ01000005">
    <property type="protein sequence ID" value="TKH45662.1"/>
    <property type="molecule type" value="Genomic_DNA"/>
</dbReference>
<dbReference type="AlphaFoldDB" id="A0A4U2Q0H8"/>
<evidence type="ECO:0000313" key="2">
    <source>
        <dbReference type="Proteomes" id="UP000308114"/>
    </source>
</evidence>
<accession>A0A4U2Q0H8</accession>
<reference evidence="1 2" key="1">
    <citation type="submission" date="2018-01" db="EMBL/GenBank/DDBJ databases">
        <title>Bacillales members from the olive rhizosphere are effective biological control agents against Verticillium dahliae.</title>
        <authorList>
            <person name="Gomez-Lama C."/>
            <person name="Legarda G."/>
            <person name="Ruano-Rosa D."/>
            <person name="Pizarro-Tobias P."/>
            <person name="Valverde-Corredor A."/>
            <person name="Niqui J.L."/>
            <person name="Trivino J.C."/>
            <person name="Roca A."/>
            <person name="Mercado-Blanco J."/>
        </authorList>
    </citation>
    <scope>NUCLEOTIDE SEQUENCE [LARGE SCALE GENOMIC DNA]</scope>
    <source>
        <strain evidence="1 2">PIC167</strain>
    </source>
</reference>
<comment type="caution">
    <text evidence="1">The sequence shown here is derived from an EMBL/GenBank/DDBJ whole genome shotgun (WGS) entry which is preliminary data.</text>
</comment>
<evidence type="ECO:0000313" key="1">
    <source>
        <dbReference type="EMBL" id="TKH45662.1"/>
    </source>
</evidence>